<keyword evidence="20" id="KW-1185">Reference proteome</keyword>
<dbReference type="EMBL" id="HE804045">
    <property type="protein sequence ID" value="CCH34081.1"/>
    <property type="molecule type" value="Genomic_DNA"/>
</dbReference>
<comment type="similarity">
    <text evidence="3 15">Belongs to the anthranilate synthase component I family.</text>
</comment>
<dbReference type="eggNOG" id="COG0147">
    <property type="taxonomic scope" value="Bacteria"/>
</dbReference>
<dbReference type="InterPro" id="IPR015890">
    <property type="entry name" value="Chorismate_C"/>
</dbReference>
<comment type="subunit">
    <text evidence="4 15">Heterotetramer consisting of two non-identical subunits: a beta subunit (TrpG) and a large alpha subunit (TrpE).</text>
</comment>
<comment type="pathway">
    <text evidence="2 15">Amino-acid biosynthesis; L-tryptophan biosynthesis; L-tryptophan from chorismate: step 1/5.</text>
</comment>
<evidence type="ECO:0000256" key="8">
    <source>
        <dbReference type="ARBA" id="ARBA00022723"/>
    </source>
</evidence>
<evidence type="ECO:0000256" key="9">
    <source>
        <dbReference type="ARBA" id="ARBA00022822"/>
    </source>
</evidence>
<dbReference type="NCBIfam" id="TIGR00564">
    <property type="entry name" value="trpE_most"/>
    <property type="match status" value="1"/>
</dbReference>
<evidence type="ECO:0000256" key="11">
    <source>
        <dbReference type="ARBA" id="ARBA00023141"/>
    </source>
</evidence>
<dbReference type="PRINTS" id="PR00095">
    <property type="entry name" value="ANTSNTHASEI"/>
</dbReference>
<accession>K0K6Z7</accession>
<feature type="compositionally biased region" description="Basic residues" evidence="16">
    <location>
        <begin position="10"/>
        <end position="36"/>
    </location>
</feature>
<dbReference type="Pfam" id="PF04715">
    <property type="entry name" value="Anth_synt_I_N"/>
    <property type="match status" value="1"/>
</dbReference>
<keyword evidence="11 15" id="KW-0057">Aromatic amino acid biosynthesis</keyword>
<evidence type="ECO:0000256" key="7">
    <source>
        <dbReference type="ARBA" id="ARBA00022605"/>
    </source>
</evidence>
<evidence type="ECO:0000313" key="20">
    <source>
        <dbReference type="Proteomes" id="UP000006281"/>
    </source>
</evidence>
<dbReference type="SUPFAM" id="SSF56322">
    <property type="entry name" value="ADC synthase"/>
    <property type="match status" value="1"/>
</dbReference>
<feature type="domain" description="Anthranilate synthase component I N-terminal" evidence="18">
    <location>
        <begin position="137"/>
        <end position="278"/>
    </location>
</feature>
<dbReference type="EC" id="4.1.3.27" evidence="5 15"/>
<feature type="region of interest" description="Disordered" evidence="16">
    <location>
        <begin position="1"/>
        <end position="39"/>
    </location>
</feature>
<evidence type="ECO:0000259" key="18">
    <source>
        <dbReference type="Pfam" id="PF04715"/>
    </source>
</evidence>
<evidence type="ECO:0000256" key="3">
    <source>
        <dbReference type="ARBA" id="ARBA00009562"/>
    </source>
</evidence>
<organism evidence="19 20">
    <name type="scientific">Saccharothrix espanaensis (strain ATCC 51144 / DSM 44229 / JCM 9112 / NBRC 15066 / NRRL 15764)</name>
    <dbReference type="NCBI Taxonomy" id="1179773"/>
    <lineage>
        <taxon>Bacteria</taxon>
        <taxon>Bacillati</taxon>
        <taxon>Actinomycetota</taxon>
        <taxon>Actinomycetes</taxon>
        <taxon>Pseudonocardiales</taxon>
        <taxon>Pseudonocardiaceae</taxon>
        <taxon>Saccharothrix</taxon>
    </lineage>
</organism>
<evidence type="ECO:0000256" key="14">
    <source>
        <dbReference type="ARBA" id="ARBA00047683"/>
    </source>
</evidence>
<comment type="catalytic activity">
    <reaction evidence="14 15">
        <text>chorismate + L-glutamine = anthranilate + pyruvate + L-glutamate + H(+)</text>
        <dbReference type="Rhea" id="RHEA:21732"/>
        <dbReference type="ChEBI" id="CHEBI:15361"/>
        <dbReference type="ChEBI" id="CHEBI:15378"/>
        <dbReference type="ChEBI" id="CHEBI:16567"/>
        <dbReference type="ChEBI" id="CHEBI:29748"/>
        <dbReference type="ChEBI" id="CHEBI:29985"/>
        <dbReference type="ChEBI" id="CHEBI:58359"/>
        <dbReference type="EC" id="4.1.3.27"/>
    </reaction>
</comment>
<dbReference type="KEGG" id="sesp:BN6_68440"/>
<dbReference type="Pfam" id="PF00425">
    <property type="entry name" value="Chorismate_bind"/>
    <property type="match status" value="1"/>
</dbReference>
<dbReference type="PANTHER" id="PTHR11236">
    <property type="entry name" value="AMINOBENZOATE/ANTHRANILATE SYNTHASE"/>
    <property type="match status" value="1"/>
</dbReference>
<dbReference type="PANTHER" id="PTHR11236:SF46">
    <property type="entry name" value="ANTHRANILATE SYNTHASE COMPONENT 1"/>
    <property type="match status" value="1"/>
</dbReference>
<dbReference type="InterPro" id="IPR019999">
    <property type="entry name" value="Anth_synth_I-like"/>
</dbReference>
<comment type="cofactor">
    <cofactor evidence="1 15">
        <name>Mg(2+)</name>
        <dbReference type="ChEBI" id="CHEBI:18420"/>
    </cofactor>
</comment>
<dbReference type="Proteomes" id="UP000006281">
    <property type="component" value="Chromosome"/>
</dbReference>
<evidence type="ECO:0000256" key="2">
    <source>
        <dbReference type="ARBA" id="ARBA00004873"/>
    </source>
</evidence>
<evidence type="ECO:0000256" key="6">
    <source>
        <dbReference type="ARBA" id="ARBA00020653"/>
    </source>
</evidence>
<sequence>MGRVRGLSRVGRRTRRRQRRAARLRRASGPRARCRRLPGGDGRGGCGRCDGLRAPAARTSRPSGSSPRWCHDDPIGGPCGSGRPCRDSYRATRHNDRMVSVIGAGAGLGEVSPTREEFRELAAERRVIPVVRRLLADAETPVGLYRKLAADRPGTFLFESAENGRSWSRWSFVGARSAGALTATGGEAFWLGPHPVGLPEGGDPLVALRETIEVLRTDPLPGLPPLTGGMVGYIGYDAVRRLEKLPTLAEDDLKVPELVMLLATDLAALDHHEGTVTLIANAINWDNSPARVDAAYEDAVARLDLMTQDLQSSAPPTVAVFSRPKPEFVRRRSQREHHEVVEKAKEAIRAGEAFQVVLSQRFEMRTSADPLDIYRVLRTSNPSPYMYLLRLDDFDIVGCSPESLVTVRDGKATTHPIAGTRWRGVDDEEDALLEKDLLADHKERAEHLMLVDLGRNDLGRVCKPGSVTVVDFFKVERYSHVMHIVSTVSGELAEGRTAFDAVAACFPAGTLSGAPKPRAMELIEELEPTRRGLYGGVVGYLDFAGDADTAIAIRTALVRDGVAYVQAGGGIVADSDPVAEDNECLNKAGAVLSAIATAQTMAPAVDPARV</sequence>
<evidence type="ECO:0000256" key="10">
    <source>
        <dbReference type="ARBA" id="ARBA00022842"/>
    </source>
</evidence>
<keyword evidence="7 15" id="KW-0028">Amino-acid biosynthesis</keyword>
<comment type="function">
    <text evidence="13 15">Part of a heterotetrameric complex that catalyzes the two-step biosynthesis of anthranilate, an intermediate in the biosynthesis of L-tryptophan. In the first step, the glutamine-binding beta subunit (TrpG) of anthranilate synthase (AS) provides the glutamine amidotransferase activity which generates ammonia as a substrate that, along with chorismate, is used in the second step, catalyzed by the large alpha subunit of AS (TrpE) to produce anthranilate. In the absence of TrpG, TrpE can synthesize anthranilate directly from chorismate and high concentrations of ammonia.</text>
</comment>
<dbReference type="HOGENOM" id="CLU_006493_9_3_11"/>
<gene>
    <name evidence="15 19" type="primary">trpE</name>
    <name evidence="19" type="ordered locus">BN6_68440</name>
</gene>
<proteinExistence type="inferred from homology"/>
<dbReference type="GO" id="GO:0004049">
    <property type="term" value="F:anthranilate synthase activity"/>
    <property type="evidence" value="ECO:0007669"/>
    <property type="project" value="UniProtKB-EC"/>
</dbReference>
<evidence type="ECO:0000256" key="15">
    <source>
        <dbReference type="RuleBase" id="RU364045"/>
    </source>
</evidence>
<dbReference type="Gene3D" id="3.60.120.10">
    <property type="entry name" value="Anthranilate synthase"/>
    <property type="match status" value="1"/>
</dbReference>
<dbReference type="NCBIfam" id="NF010086">
    <property type="entry name" value="PRK13571.1"/>
    <property type="match status" value="1"/>
</dbReference>
<name>K0K6Z7_SACES</name>
<evidence type="ECO:0000256" key="16">
    <source>
        <dbReference type="SAM" id="MobiDB-lite"/>
    </source>
</evidence>
<dbReference type="InterPro" id="IPR006805">
    <property type="entry name" value="Anth_synth_I_N"/>
</dbReference>
<evidence type="ECO:0000313" key="19">
    <source>
        <dbReference type="EMBL" id="CCH34081.1"/>
    </source>
</evidence>
<dbReference type="AlphaFoldDB" id="K0K6Z7"/>
<evidence type="ECO:0000259" key="17">
    <source>
        <dbReference type="Pfam" id="PF00425"/>
    </source>
</evidence>
<keyword evidence="9 15" id="KW-0822">Tryptophan biosynthesis</keyword>
<evidence type="ECO:0000256" key="4">
    <source>
        <dbReference type="ARBA" id="ARBA00011575"/>
    </source>
</evidence>
<evidence type="ECO:0000256" key="1">
    <source>
        <dbReference type="ARBA" id="ARBA00001946"/>
    </source>
</evidence>
<dbReference type="GO" id="GO:0000162">
    <property type="term" value="P:L-tryptophan biosynthetic process"/>
    <property type="evidence" value="ECO:0007669"/>
    <property type="project" value="UniProtKB-UniPathway"/>
</dbReference>
<evidence type="ECO:0000256" key="12">
    <source>
        <dbReference type="ARBA" id="ARBA00023239"/>
    </source>
</evidence>
<dbReference type="PATRIC" id="fig|1179773.3.peg.6912"/>
<keyword evidence="8 15" id="KW-0479">Metal-binding</keyword>
<reference evidence="19 20" key="1">
    <citation type="journal article" date="2012" name="BMC Genomics">
        <title>Complete genome sequence of Saccharothrix espanaensis DSM 44229T and comparison to the other completely sequenced Pseudonocardiaceae.</title>
        <authorList>
            <person name="Strobel T."/>
            <person name="Al-Dilaimi A."/>
            <person name="Blom J."/>
            <person name="Gessner A."/>
            <person name="Kalinowski J."/>
            <person name="Luzhetska M."/>
            <person name="Puhler A."/>
            <person name="Szczepanowski R."/>
            <person name="Bechthold A."/>
            <person name="Ruckert C."/>
        </authorList>
    </citation>
    <scope>NUCLEOTIDE SEQUENCE [LARGE SCALE GENOMIC DNA]</scope>
    <source>
        <strain evidence="20">ATCC 51144 / DSM 44229 / JCM 9112 / NBRC 15066 / NRRL 15764</strain>
    </source>
</reference>
<keyword evidence="12 15" id="KW-0456">Lyase</keyword>
<feature type="domain" description="Chorismate-utilising enzyme C-terminal" evidence="17">
    <location>
        <begin position="334"/>
        <end position="587"/>
    </location>
</feature>
<protein>
    <recommendedName>
        <fullName evidence="6 15">Anthranilate synthase component 1</fullName>
        <ecNumber evidence="5 15">4.1.3.27</ecNumber>
    </recommendedName>
</protein>
<evidence type="ECO:0000256" key="13">
    <source>
        <dbReference type="ARBA" id="ARBA00025634"/>
    </source>
</evidence>
<dbReference type="UniPathway" id="UPA00035">
    <property type="reaction ID" value="UER00040"/>
</dbReference>
<dbReference type="InterPro" id="IPR005801">
    <property type="entry name" value="ADC_synthase"/>
</dbReference>
<dbReference type="InterPro" id="IPR005256">
    <property type="entry name" value="Anth_synth_I_PabB"/>
</dbReference>
<evidence type="ECO:0000256" key="5">
    <source>
        <dbReference type="ARBA" id="ARBA00012266"/>
    </source>
</evidence>
<keyword evidence="10 15" id="KW-0460">Magnesium</keyword>
<dbReference type="GO" id="GO:0046872">
    <property type="term" value="F:metal ion binding"/>
    <property type="evidence" value="ECO:0007669"/>
    <property type="project" value="UniProtKB-KW"/>
</dbReference>
<dbReference type="STRING" id="1179773.BN6_68440"/>